<evidence type="ECO:0000313" key="1">
    <source>
        <dbReference type="EMBL" id="ADV68360.1"/>
    </source>
</evidence>
<accession>E8UBC1</accession>
<dbReference type="AlphaFoldDB" id="E8UBC1"/>
<dbReference type="RefSeq" id="WP_013557864.1">
    <property type="nucleotide sequence ID" value="NC_014958.1"/>
</dbReference>
<dbReference type="HOGENOM" id="CLU_177609_0_0_0"/>
<protein>
    <recommendedName>
        <fullName evidence="3">DUF2442 domain-containing protein</fullName>
    </recommendedName>
</protein>
<evidence type="ECO:0000313" key="2">
    <source>
        <dbReference type="Proteomes" id="UP000008635"/>
    </source>
</evidence>
<dbReference type="Proteomes" id="UP000008635">
    <property type="component" value="Chromosome"/>
</dbReference>
<dbReference type="STRING" id="709986.Deima_2730"/>
<name>E8UBC1_DEIML</name>
<sequence length="89" mass="9552" precursor="true">MTDPARRATLLVVDAIDADAHLAEVELEDGFTTELPLHWLPGARPGAAYRATPTGNGVQFEPLPGGAQALRERSKQTLLDFSDEHDGDA</sequence>
<dbReference type="KEGG" id="dmr:Deima_2730"/>
<keyword evidence="2" id="KW-1185">Reference proteome</keyword>
<organism evidence="1 2">
    <name type="scientific">Deinococcus maricopensis (strain DSM 21211 / LMG 22137 / NRRL B-23946 / LB-34)</name>
    <dbReference type="NCBI Taxonomy" id="709986"/>
    <lineage>
        <taxon>Bacteria</taxon>
        <taxon>Thermotogati</taxon>
        <taxon>Deinococcota</taxon>
        <taxon>Deinococci</taxon>
        <taxon>Deinococcales</taxon>
        <taxon>Deinococcaceae</taxon>
        <taxon>Deinococcus</taxon>
    </lineage>
</organism>
<dbReference type="EMBL" id="CP002454">
    <property type="protein sequence ID" value="ADV68360.1"/>
    <property type="molecule type" value="Genomic_DNA"/>
</dbReference>
<reference evidence="2" key="2">
    <citation type="submission" date="2011-01" db="EMBL/GenBank/DDBJ databases">
        <title>The complete genome of Deinococcus maricopensis DSM 21211.</title>
        <authorList>
            <consortium name="US DOE Joint Genome Institute (JGI-PGF)"/>
            <person name="Lucas S."/>
            <person name="Copeland A."/>
            <person name="Lapidus A."/>
            <person name="Goodwin L."/>
            <person name="Pitluck S."/>
            <person name="Kyrpides N."/>
            <person name="Mavromatis K."/>
            <person name="Pagani I."/>
            <person name="Ivanova N."/>
            <person name="Ovchinnikova G."/>
            <person name="Zeytun A."/>
            <person name="Detter J.C."/>
            <person name="Han C."/>
            <person name="Land M."/>
            <person name="Hauser L."/>
            <person name="Markowitz V."/>
            <person name="Cheng J.-F."/>
            <person name="Hugenholtz P."/>
            <person name="Woyke T."/>
            <person name="Wu D."/>
            <person name="Pukall R."/>
            <person name="Gehrich-Schroeter G."/>
            <person name="Brambilla E."/>
            <person name="Klenk H.-P."/>
            <person name="Eisen J.A."/>
        </authorList>
    </citation>
    <scope>NUCLEOTIDE SEQUENCE [LARGE SCALE GENOMIC DNA]</scope>
    <source>
        <strain evidence="2">DSM 21211 / LMG 22137 / NRRL B-23946 / LB-34</strain>
    </source>
</reference>
<reference evidence="1 2" key="1">
    <citation type="journal article" date="2011" name="Stand. Genomic Sci.">
        <title>Complete genome sequence of Deinococcus maricopensis type strain (LB-34).</title>
        <authorList>
            <person name="Pukall R."/>
            <person name="Zeytun A."/>
            <person name="Lucas S."/>
            <person name="Lapidus A."/>
            <person name="Hammon N."/>
            <person name="Deshpande S."/>
            <person name="Nolan M."/>
            <person name="Cheng J.F."/>
            <person name="Pitluck S."/>
            <person name="Liolios K."/>
            <person name="Pagani I."/>
            <person name="Mikhailova N."/>
            <person name="Ivanova N."/>
            <person name="Mavromatis K."/>
            <person name="Pati A."/>
            <person name="Tapia R."/>
            <person name="Han C."/>
            <person name="Goodwin L."/>
            <person name="Chen A."/>
            <person name="Palaniappan K."/>
            <person name="Land M."/>
            <person name="Hauser L."/>
            <person name="Chang Y.J."/>
            <person name="Jeffries C.D."/>
            <person name="Brambilla E.M."/>
            <person name="Rohde M."/>
            <person name="Goker M."/>
            <person name="Detter J.C."/>
            <person name="Woyke T."/>
            <person name="Bristow J."/>
            <person name="Eisen J.A."/>
            <person name="Markowitz V."/>
            <person name="Hugenholtz P."/>
            <person name="Kyrpides N.C."/>
            <person name="Klenk H.P."/>
        </authorList>
    </citation>
    <scope>NUCLEOTIDE SEQUENCE [LARGE SCALE GENOMIC DNA]</scope>
    <source>
        <strain evidence="2">DSM 21211 / LMG 22137 / NRRL B-23946 / LB-34</strain>
    </source>
</reference>
<proteinExistence type="predicted"/>
<evidence type="ECO:0008006" key="3">
    <source>
        <dbReference type="Google" id="ProtNLM"/>
    </source>
</evidence>
<dbReference type="OrthoDB" id="71750at2"/>
<gene>
    <name evidence="1" type="ordered locus">Deima_2730</name>
</gene>